<dbReference type="InParanoid" id="A0A1X7SML6"/>
<sequence>MGVTRIGVTGDVRTYIHTYGDRETSPEWGSLRLAPININILIIHSPLMYQ</sequence>
<dbReference type="AlphaFoldDB" id="A0A1X7SML6"/>
<proteinExistence type="predicted"/>
<protein>
    <submittedName>
        <fullName evidence="1">Uncharacterized protein</fullName>
    </submittedName>
</protein>
<dbReference type="EnsemblMetazoa" id="Aqu2.1.03334_001">
    <property type="protein sequence ID" value="Aqu2.1.03334_001"/>
    <property type="gene ID" value="Aqu2.1.03334"/>
</dbReference>
<organism evidence="1">
    <name type="scientific">Amphimedon queenslandica</name>
    <name type="common">Sponge</name>
    <dbReference type="NCBI Taxonomy" id="400682"/>
    <lineage>
        <taxon>Eukaryota</taxon>
        <taxon>Metazoa</taxon>
        <taxon>Porifera</taxon>
        <taxon>Demospongiae</taxon>
        <taxon>Heteroscleromorpha</taxon>
        <taxon>Haplosclerida</taxon>
        <taxon>Niphatidae</taxon>
        <taxon>Amphimedon</taxon>
    </lineage>
</organism>
<accession>A0A1X7SML6</accession>
<evidence type="ECO:0000313" key="1">
    <source>
        <dbReference type="EnsemblMetazoa" id="Aqu2.1.03334_001"/>
    </source>
</evidence>
<reference evidence="1" key="1">
    <citation type="submission" date="2017-05" db="UniProtKB">
        <authorList>
            <consortium name="EnsemblMetazoa"/>
        </authorList>
    </citation>
    <scope>IDENTIFICATION</scope>
</reference>
<name>A0A1X7SML6_AMPQE</name>